<evidence type="ECO:0000256" key="9">
    <source>
        <dbReference type="ARBA" id="ARBA00023017"/>
    </source>
</evidence>
<comment type="subcellular location">
    <subcellularLocation>
        <location evidence="1">Cytoplasm</location>
        <location evidence="1">Cytoskeleton</location>
        <location evidence="1">Cilium axoneme</location>
    </subcellularLocation>
</comment>
<organism evidence="24 25">
    <name type="scientific">Cymbomonas tetramitiformis</name>
    <dbReference type="NCBI Taxonomy" id="36881"/>
    <lineage>
        <taxon>Eukaryota</taxon>
        <taxon>Viridiplantae</taxon>
        <taxon>Chlorophyta</taxon>
        <taxon>Pyramimonadophyceae</taxon>
        <taxon>Pyramimonadales</taxon>
        <taxon>Pyramimonadaceae</taxon>
        <taxon>Cymbomonas</taxon>
    </lineage>
</organism>
<evidence type="ECO:0000256" key="2">
    <source>
        <dbReference type="ARBA" id="ARBA00008887"/>
    </source>
</evidence>
<evidence type="ECO:0000256" key="6">
    <source>
        <dbReference type="ARBA" id="ARBA00022741"/>
    </source>
</evidence>
<protein>
    <recommendedName>
        <fullName evidence="26">Dynein heavy chain</fullName>
    </recommendedName>
</protein>
<dbReference type="PANTHER" id="PTHR45703:SF38">
    <property type="entry name" value="DYNEINS HEAVY CHAIN"/>
    <property type="match status" value="1"/>
</dbReference>
<evidence type="ECO:0000259" key="21">
    <source>
        <dbReference type="Pfam" id="PF12781"/>
    </source>
</evidence>
<dbReference type="FunFam" id="3.40.50.300:FF:000044">
    <property type="entry name" value="Dynein heavy chain 5, axonemal"/>
    <property type="match status" value="1"/>
</dbReference>
<dbReference type="GO" id="GO:0005930">
    <property type="term" value="C:axoneme"/>
    <property type="evidence" value="ECO:0007669"/>
    <property type="project" value="UniProtKB-SubCell"/>
</dbReference>
<feature type="domain" description="Dynein heavy chain coiled coil stalk" evidence="19">
    <location>
        <begin position="2537"/>
        <end position="2879"/>
    </location>
</feature>
<keyword evidence="9" id="KW-0243">Dynein</keyword>
<evidence type="ECO:0000256" key="16">
    <source>
        <dbReference type="SAM" id="MobiDB-lite"/>
    </source>
</evidence>
<dbReference type="FunFam" id="3.40.50.300:FF:002141">
    <property type="entry name" value="Dynein heavy chain"/>
    <property type="match status" value="1"/>
</dbReference>
<evidence type="ECO:0000259" key="20">
    <source>
        <dbReference type="Pfam" id="PF12780"/>
    </source>
</evidence>
<dbReference type="GO" id="GO:0030030">
    <property type="term" value="P:cell projection organization"/>
    <property type="evidence" value="ECO:0007669"/>
    <property type="project" value="UniProtKB-KW"/>
</dbReference>
<dbReference type="FunFam" id="1.10.287.2620:FF:000002">
    <property type="entry name" value="Dynein heavy chain 2, axonemal"/>
    <property type="match status" value="1"/>
</dbReference>
<dbReference type="Gene3D" id="1.20.920.20">
    <property type="match status" value="1"/>
</dbReference>
<dbReference type="InterPro" id="IPR043157">
    <property type="entry name" value="Dynein_AAA1S"/>
</dbReference>
<dbReference type="InterPro" id="IPR042222">
    <property type="entry name" value="Dynein_2_N"/>
</dbReference>
<dbReference type="Gene3D" id="1.10.287.2620">
    <property type="match status" value="1"/>
</dbReference>
<dbReference type="SUPFAM" id="SSF52540">
    <property type="entry name" value="P-loop containing nucleoside triphosphate hydrolases"/>
    <property type="match status" value="4"/>
</dbReference>
<dbReference type="InterPro" id="IPR013602">
    <property type="entry name" value="Dynein_heavy_linker"/>
</dbReference>
<keyword evidence="7" id="KW-0970">Cilium biogenesis/degradation</keyword>
<dbReference type="GO" id="GO:0005524">
    <property type="term" value="F:ATP binding"/>
    <property type="evidence" value="ECO:0007669"/>
    <property type="project" value="UniProtKB-KW"/>
</dbReference>
<keyword evidence="13" id="KW-0206">Cytoskeleton</keyword>
<feature type="domain" description="Dynein heavy chain AAA 5 extension" evidence="22">
    <location>
        <begin position="1546"/>
        <end position="1715"/>
    </location>
</feature>
<evidence type="ECO:0000256" key="3">
    <source>
        <dbReference type="ARBA" id="ARBA00022490"/>
    </source>
</evidence>
<evidence type="ECO:0000259" key="22">
    <source>
        <dbReference type="Pfam" id="PF17852"/>
    </source>
</evidence>
<keyword evidence="12" id="KW-0505">Motor protein</keyword>
<dbReference type="Gene3D" id="1.10.8.710">
    <property type="match status" value="1"/>
</dbReference>
<dbReference type="FunFam" id="1.20.140.100:FF:000004">
    <property type="entry name" value="Dynein axonemal heavy chain 6"/>
    <property type="match status" value="1"/>
</dbReference>
<gene>
    <name evidence="24" type="ORF">CYMTET_28136</name>
</gene>
<keyword evidence="5" id="KW-0677">Repeat</keyword>
<dbReference type="InterPro" id="IPR027417">
    <property type="entry name" value="P-loop_NTPase"/>
</dbReference>
<feature type="region of interest" description="Disordered" evidence="16">
    <location>
        <begin position="1592"/>
        <end position="1619"/>
    </location>
</feature>
<dbReference type="GO" id="GO:0051959">
    <property type="term" value="F:dynein light intermediate chain binding"/>
    <property type="evidence" value="ECO:0007669"/>
    <property type="project" value="InterPro"/>
</dbReference>
<dbReference type="Gene3D" id="1.10.472.130">
    <property type="match status" value="1"/>
</dbReference>
<feature type="domain" description="Dynein heavy chain ATP-binding dynein motor region" evidence="21">
    <location>
        <begin position="2910"/>
        <end position="2992"/>
    </location>
</feature>
<sequence length="3077" mass="345531">DPEDWPMMVDNFMELQHGHLVLSSEHLKMWLLDANAVSSLGTKLDYAFEVLAGREVDADAEALKLSDPLRPFGQRLAECRRLLRLQMRDQLHFLLYSSVRETTEFFESFVQTTCEEDDDEVLDAVYTSLSRNTHNGVSGVAWATALYVLDLEVSTTSSDFIYSPSLDNVASAVRETFQGILDLSFELQDLLCPREDGGAWDLPPLLCLPANDPVIVDARARLEAVLEQSLKGPNSLVQAYQEFQYLLEYASGDYLANWHEAEHTMAEYEEEIRGLRTAAMEIMVRSYDWEVYGLIKVRVRACKDTLLDAANSLADGLLKQVVLTDKLMNEHILEQTEQIMGVLEATSNNAEELAELKRYLAAVYVDLEDIESQVNECKDRMDLLYRFQEALEPEEQDIAWKACACPKRLHIGMTTAQAKVVQDTRHFMEELAKQTTSFATGLANDRQEVEKFKAYYDLENCHQYAEDVAHLRTHLDEAHTTAALINSREQLFGLRQTEYPQLAAMEKLFQPYAMLWEVTSAFQLNLPMWMEKPFNDLERDLVENKMTEWYGNMFKLSKSSVLTTKAVEVAETMHAKIGEFKVNVPLVMALRNPGLRGRHWEAVSALSKTPVKPDEQLTLGMLLGMRLDRFISEIEDISEVASKEYGIEKMLDRMEGEWAGLNLECSEYRDTGTYILKGLDDIQMLLDDQIIKTQTIRGSPFIKPFEDRCQAWEKKLNLLQETLDEWIKCQIAWMYLEPIFGSDDIMQQMPREGRRFRAVDRTWRQVMEETHRSPSLTAVLSIADLLGRLVEANKILEEIHKGLNEYLETKRQAFPRFFFLSNDELLQILSETKDPLRAQPFLKKVFEAIHRLEFQDDLTITAMLSEEKEKVAFQEPVDPKEAQGQVEKWFAEVEKAMRVAVRSEIRIALESYAAGGKENRVEWVMPLSGQVALAATQTMWTQEVTQAILAHQKKGLQRYEEKCTSDLQDVVERVRGEVTSLERKTIGALIVLDVHARDVVKEMADAQVTQVTEFKWTCQLRYYWEERVEMTKGKKETKRSVEMDVRMINASRPYGYEYLGNSSRLVITPLTDRCYRTLMSAIHLNMGGAPEGPAGTGKTETTKDLAKALAMQCVVFNCSDQLDYLAMSKFFKGLAGCGAWACFDEFNRIDLEVLSVIAQQILDIQLAIAAGLKKFQFDGSTCSIIYTCNVFITMNPGYAGRSELPDNLKALFRPVAMMVPNYALISEIILYSCGYLQGRQAAGKIVQTYKLCSEQLSSQDHYDYGMRAVIAVLRAAGNLKQRYPDEDESILILRSIKDVNEPKFLSQDLPLFAGILSDLFPGVELPAADYALLLKAMSNNIQLMQLQPVPVFLSKTIQLYEMILVRHGLMLVGYSYGAKSSSWKVLQKALTELTEKEGGSVTHVTCINPKSITMGQLYGENNAVSMEWNDGVLSNAFRTFADDPDTSTRKWLLLDGPVDAIWIENMNTVLDDNKKLCLTNGEIIQMPNGMNLIFEVQDLAVASPATVSRCGMVYVEPHTIGWEPLIASYMEFKLPASITTSGRARLQSAVDWLVPPSLRLIRKYCEEPVATLEIGLVANLIRLFDATLDEFRPPKPASKPQVAEGKGKPKAEAASAAAPKPAATKISNYEEPRYLDSLFLFSMVWSVGGSTDAEGRKRFNHFFRLLIEGSRPEEDLGPGYTWTPPPYKVALNFPSRGQVYDYVFDKQSLVWASWLDTESPQKIPPTAQFNDIVVSSVDTIRYSYLVDLLLTHESNVLLVGPTGTGKTVYVKRKLASRGGLNPDEYQPILLNFSAQTSANQTQVRPPPPGAIPLLPGVCALLAGIVRCLRCEPPRSEQHRLACPPHASNLCPPSNIAPRVPHPAAALVDKGSLSKPPTLSAAHPAYRTEGHLHGGPLCPADRRRRARLYQELMDSKLDKRRKGVYGPPLGKKCILFVDDVNMPKRETYGAQPPIELLRQYLDYGGWYDLSDQSFRQVKDVQLINAMGPPGGGRNEFPATLPGSPMGPQAAAAMRCPPQFPATLPDSPMGPPGGGRNEVTLRYMRHFNLLSITPFDDESLMRIFGALLEWWMTNCRFKEDITRLRQPLVVATIQVYRAVQEGLLPTPTKSHYTFNLRDVAKVMQGVTSTHDGAIADGVVLTKLWLHESLRIFHDRLISDEDQTMFYQVLRTAIPRHFPDEYKGMFPSAADANKTSGGSPKRRASQLLTKENIQQEQDEMMRHLLFGDFMMTGVYPKPYVEIASLEEVQEVVNQYLADYNSVNKKPMHLVMFRFAIEHVCRVARIIRQPYGNALLVGVGGSGRQSATHLATYINEFDLFQVEVTATYSTMDWHEDLKLVLRKAGEQNKPTTFLITDTQIKYDSFVEDISNIFNTGEVNNLFAIDELSGITEAVRNAAKAAKRETSRSELYQFFVERCRTNLHIVLCISPVGEKLRGYLRMFPSLANCCTIDWYTAWPEDALLGLAERELADVEMDPQIRTEVVSMCKMVHSMVRDDVSKAFFAEQRRQTYVTPMSYLELLGVFKMLLAAKRLEVTTASTRYSVGLNKLLNTADQVGSMSIELEALQPKLIQSSMETDEIMQVIDRETAEANKKKAVVEVEENEAKEKADASRAIKDDCDRELSVAMPILESAIKALNTLNKNDIMEVKGMQNPPKGVKLVMEAVCIMKGIKPTRVKDPNTGRYNQDYWESSKKMLNDVRFLESLENYEKDSIPPATIKAVQPYITNPDFAPDQVKKASKAAHGLSCWVIAIEKYDKVAKVVAPKKLALEEAESKLQMVMASLEVKRAALKEVSDKIAKLNEGLQESKAKKAGLEEEVANCTAKLDRASKLISGLGGEKARWTQVGADLGVLYTNLVGDMVLSAAIIAYMGPYTAKYREECLQLWVSSCRSSEIPCTGETYRLADSLGVLVDIRTWVINGLPSDNLSVDNAVIMQNARRWPLMIDPQGQANKWVKNMGRQAAGDLMILKPVDKNLTRQLESALRDGSSVLLQNGGEVGLWCAASLSWIWGGRRARGAHNGRAAGVRAASPCGRSLGRLQWDGPTSRHMEVRVKARVGHTTAAVATGRGRTTSAGGALLSQT</sequence>
<dbReference type="InterPro" id="IPR026983">
    <property type="entry name" value="DHC"/>
</dbReference>
<comment type="caution">
    <text evidence="24">The sequence shown here is derived from an EMBL/GenBank/DDBJ whole genome shotgun (WGS) entry which is preliminary data.</text>
</comment>
<dbReference type="Pfam" id="PF12781">
    <property type="entry name" value="AAA_9"/>
    <property type="match status" value="1"/>
</dbReference>
<evidence type="ECO:0000256" key="14">
    <source>
        <dbReference type="ARBA" id="ARBA00023273"/>
    </source>
</evidence>
<dbReference type="PANTHER" id="PTHR45703">
    <property type="entry name" value="DYNEIN HEAVY CHAIN"/>
    <property type="match status" value="1"/>
</dbReference>
<comment type="similarity">
    <text evidence="2">Belongs to the dynein heavy chain family.</text>
</comment>
<feature type="domain" description="Dynein heavy chain 3 AAA+ lid" evidence="23">
    <location>
        <begin position="2087"/>
        <end position="2177"/>
    </location>
</feature>
<dbReference type="InterPro" id="IPR041589">
    <property type="entry name" value="DNAH3_AAA_lid_1"/>
</dbReference>
<dbReference type="GO" id="GO:0005874">
    <property type="term" value="C:microtubule"/>
    <property type="evidence" value="ECO:0007669"/>
    <property type="project" value="UniProtKB-KW"/>
</dbReference>
<reference evidence="24 25" key="1">
    <citation type="journal article" date="2015" name="Genome Biol. Evol.">
        <title>Comparative Genomics of a Bacterivorous Green Alga Reveals Evolutionary Causalities and Consequences of Phago-Mixotrophic Mode of Nutrition.</title>
        <authorList>
            <person name="Burns J.A."/>
            <person name="Paasch A."/>
            <person name="Narechania A."/>
            <person name="Kim E."/>
        </authorList>
    </citation>
    <scope>NUCLEOTIDE SEQUENCE [LARGE SCALE GENOMIC DNA]</scope>
    <source>
        <strain evidence="24 25">PLY_AMNH</strain>
    </source>
</reference>
<evidence type="ECO:0000313" key="25">
    <source>
        <dbReference type="Proteomes" id="UP001190700"/>
    </source>
</evidence>
<evidence type="ECO:0000256" key="15">
    <source>
        <dbReference type="SAM" id="Coils"/>
    </source>
</evidence>
<keyword evidence="6" id="KW-0547">Nucleotide-binding</keyword>
<dbReference type="GO" id="GO:0045505">
    <property type="term" value="F:dynein intermediate chain binding"/>
    <property type="evidence" value="ECO:0007669"/>
    <property type="project" value="InterPro"/>
</dbReference>
<evidence type="ECO:0000256" key="11">
    <source>
        <dbReference type="ARBA" id="ARBA00023069"/>
    </source>
</evidence>
<dbReference type="GO" id="GO:0007018">
    <property type="term" value="P:microtubule-based movement"/>
    <property type="evidence" value="ECO:0007669"/>
    <property type="project" value="InterPro"/>
</dbReference>
<evidence type="ECO:0000259" key="19">
    <source>
        <dbReference type="Pfam" id="PF12777"/>
    </source>
</evidence>
<dbReference type="FunFam" id="1.20.920.20:FF:000006">
    <property type="entry name" value="Dynein, axonemal, heavy chain 6"/>
    <property type="match status" value="1"/>
</dbReference>
<evidence type="ECO:0000259" key="18">
    <source>
        <dbReference type="Pfam" id="PF12774"/>
    </source>
</evidence>
<evidence type="ECO:0000256" key="1">
    <source>
        <dbReference type="ARBA" id="ARBA00004430"/>
    </source>
</evidence>
<dbReference type="Pfam" id="PF17857">
    <property type="entry name" value="AAA_lid_1"/>
    <property type="match status" value="1"/>
</dbReference>
<dbReference type="InterPro" id="IPR035706">
    <property type="entry name" value="AAA_9"/>
</dbReference>
<dbReference type="Pfam" id="PF12777">
    <property type="entry name" value="MT"/>
    <property type="match status" value="1"/>
</dbReference>
<keyword evidence="25" id="KW-1185">Reference proteome</keyword>
<dbReference type="GO" id="GO:0030286">
    <property type="term" value="C:dynein complex"/>
    <property type="evidence" value="ECO:0007669"/>
    <property type="project" value="UniProtKB-KW"/>
</dbReference>
<evidence type="ECO:0000256" key="5">
    <source>
        <dbReference type="ARBA" id="ARBA00022737"/>
    </source>
</evidence>
<dbReference type="FunFam" id="3.40.50.300:FF:000353">
    <property type="entry name" value="Dynein axonemal heavy chain 1"/>
    <property type="match status" value="1"/>
</dbReference>
<evidence type="ECO:0000256" key="10">
    <source>
        <dbReference type="ARBA" id="ARBA00023054"/>
    </source>
</evidence>
<feature type="domain" description="Dynein heavy chain hydrolytic ATP-binding dynein motor region" evidence="18">
    <location>
        <begin position="1054"/>
        <end position="1380"/>
    </location>
</feature>
<feature type="domain" description="Dynein heavy chain AAA module D4" evidence="20">
    <location>
        <begin position="2264"/>
        <end position="2523"/>
    </location>
</feature>
<keyword evidence="8" id="KW-0067">ATP-binding</keyword>
<evidence type="ECO:0000259" key="23">
    <source>
        <dbReference type="Pfam" id="PF17857"/>
    </source>
</evidence>
<dbReference type="FunFam" id="3.20.180.20:FF:000003">
    <property type="entry name" value="Dynein heavy chain 12, axonemal"/>
    <property type="match status" value="1"/>
</dbReference>
<keyword evidence="14" id="KW-0966">Cell projection</keyword>
<dbReference type="Pfam" id="PF12775">
    <property type="entry name" value="AAA_7"/>
    <property type="match status" value="2"/>
</dbReference>
<dbReference type="EMBL" id="LGRX02015784">
    <property type="protein sequence ID" value="KAK3263038.1"/>
    <property type="molecule type" value="Genomic_DNA"/>
</dbReference>
<dbReference type="FunFam" id="1.10.8.710:FF:000004">
    <property type="entry name" value="Dynein axonemal heavy chain 6"/>
    <property type="match status" value="1"/>
</dbReference>
<dbReference type="Gene3D" id="3.20.180.20">
    <property type="entry name" value="Dynein heavy chain, N-terminal domain 2"/>
    <property type="match status" value="1"/>
</dbReference>
<keyword evidence="3" id="KW-0963">Cytoplasm</keyword>
<dbReference type="Pfam" id="PF17852">
    <property type="entry name" value="Dynein_AAA_lid"/>
    <property type="match status" value="1"/>
</dbReference>
<feature type="non-terminal residue" evidence="24">
    <location>
        <position position="1"/>
    </location>
</feature>
<keyword evidence="4" id="KW-0493">Microtubule</keyword>
<dbReference type="InterPro" id="IPR024317">
    <property type="entry name" value="Dynein_heavy_chain_D4_dom"/>
</dbReference>
<accession>A0AAE0FP21</accession>
<dbReference type="Gene3D" id="3.40.50.300">
    <property type="entry name" value="P-loop containing nucleotide triphosphate hydrolases"/>
    <property type="match status" value="6"/>
</dbReference>
<dbReference type="InterPro" id="IPR024743">
    <property type="entry name" value="Dynein_HC_stalk"/>
</dbReference>
<dbReference type="Gene3D" id="1.20.920.30">
    <property type="match status" value="1"/>
</dbReference>
<dbReference type="Proteomes" id="UP001190700">
    <property type="component" value="Unassembled WGS sequence"/>
</dbReference>
<feature type="coiled-coil region" evidence="15">
    <location>
        <begin position="2786"/>
        <end position="2827"/>
    </location>
</feature>
<dbReference type="FunFam" id="1.20.58.1120:FF:000001">
    <property type="entry name" value="dynein heavy chain 2, axonemal"/>
    <property type="match status" value="1"/>
</dbReference>
<proteinExistence type="inferred from homology"/>
<evidence type="ECO:0000256" key="7">
    <source>
        <dbReference type="ARBA" id="ARBA00022794"/>
    </source>
</evidence>
<dbReference type="Gene3D" id="1.20.140.100">
    <property type="entry name" value="Dynein heavy chain, N-terminal domain 2"/>
    <property type="match status" value="1"/>
</dbReference>
<dbReference type="InterPro" id="IPR035699">
    <property type="entry name" value="AAA_6"/>
</dbReference>
<dbReference type="Pfam" id="PF12774">
    <property type="entry name" value="AAA_6"/>
    <property type="match status" value="1"/>
</dbReference>
<evidence type="ECO:0000256" key="8">
    <source>
        <dbReference type="ARBA" id="ARBA00022840"/>
    </source>
</evidence>
<evidence type="ECO:0000256" key="12">
    <source>
        <dbReference type="ARBA" id="ARBA00023175"/>
    </source>
</evidence>
<dbReference type="InterPro" id="IPR041466">
    <property type="entry name" value="Dynein_AAA5_ext"/>
</dbReference>
<keyword evidence="10 15" id="KW-0175">Coiled coil</keyword>
<name>A0AAE0FP21_9CHLO</name>
<dbReference type="Gene3D" id="1.20.58.1120">
    <property type="match status" value="1"/>
</dbReference>
<evidence type="ECO:0000256" key="13">
    <source>
        <dbReference type="ARBA" id="ARBA00023212"/>
    </source>
</evidence>
<evidence type="ECO:0000256" key="4">
    <source>
        <dbReference type="ARBA" id="ARBA00022701"/>
    </source>
</evidence>
<dbReference type="InterPro" id="IPR042228">
    <property type="entry name" value="Dynein_linker_3"/>
</dbReference>
<keyword evidence="11" id="KW-0969">Cilium</keyword>
<dbReference type="Pfam" id="PF08393">
    <property type="entry name" value="DHC_N2"/>
    <property type="match status" value="1"/>
</dbReference>
<evidence type="ECO:0000313" key="24">
    <source>
        <dbReference type="EMBL" id="KAK3263038.1"/>
    </source>
</evidence>
<feature type="domain" description="Dynein heavy chain linker" evidence="17">
    <location>
        <begin position="503"/>
        <end position="906"/>
    </location>
</feature>
<dbReference type="FunFam" id="1.20.920.30:FF:000009">
    <property type="entry name" value="Dynein heavy chain 9"/>
    <property type="match status" value="1"/>
</dbReference>
<dbReference type="Pfam" id="PF12780">
    <property type="entry name" value="AAA_8"/>
    <property type="match status" value="1"/>
</dbReference>
<evidence type="ECO:0000259" key="17">
    <source>
        <dbReference type="Pfam" id="PF08393"/>
    </source>
</evidence>
<evidence type="ECO:0008006" key="26">
    <source>
        <dbReference type="Google" id="ProtNLM"/>
    </source>
</evidence>